<comment type="caution">
    <text evidence="4">The sequence shown here is derived from an EMBL/GenBank/DDBJ whole genome shotgun (WGS) entry which is preliminary data.</text>
</comment>
<dbReference type="InterPro" id="IPR006119">
    <property type="entry name" value="Resolv_N"/>
</dbReference>
<dbReference type="PROSITE" id="PS51737">
    <property type="entry name" value="RECOMBINASE_DNA_BIND"/>
    <property type="match status" value="1"/>
</dbReference>
<dbReference type="InterPro" id="IPR011109">
    <property type="entry name" value="DNA_bind_recombinase_dom"/>
</dbReference>
<dbReference type="InterPro" id="IPR050639">
    <property type="entry name" value="SSR_resolvase"/>
</dbReference>
<keyword evidence="5" id="KW-1185">Reference proteome</keyword>
<dbReference type="RefSeq" id="WP_282838778.1">
    <property type="nucleotide sequence ID" value="NZ_JASCXW010000004.1"/>
</dbReference>
<dbReference type="InterPro" id="IPR036162">
    <property type="entry name" value="Resolvase-like_N_sf"/>
</dbReference>
<feature type="coiled-coil region" evidence="1">
    <location>
        <begin position="416"/>
        <end position="478"/>
    </location>
</feature>
<dbReference type="SMART" id="SM00857">
    <property type="entry name" value="Resolvase"/>
    <property type="match status" value="1"/>
</dbReference>
<dbReference type="Pfam" id="PF07508">
    <property type="entry name" value="Recombinase"/>
    <property type="match status" value="1"/>
</dbReference>
<dbReference type="SUPFAM" id="SSF53041">
    <property type="entry name" value="Resolvase-like"/>
    <property type="match status" value="1"/>
</dbReference>
<organism evidence="4 5">
    <name type="scientific">Peloplasma aerotolerans</name>
    <dbReference type="NCBI Taxonomy" id="3044389"/>
    <lineage>
        <taxon>Bacteria</taxon>
        <taxon>Bacillati</taxon>
        <taxon>Mycoplasmatota</taxon>
        <taxon>Mollicutes</taxon>
        <taxon>Acholeplasmatales</taxon>
        <taxon>Acholeplasmataceae</taxon>
        <taxon>Peloplasma</taxon>
    </lineage>
</organism>
<dbReference type="PANTHER" id="PTHR30461">
    <property type="entry name" value="DNA-INVERTASE FROM LAMBDOID PROPHAGE"/>
    <property type="match status" value="1"/>
</dbReference>
<evidence type="ECO:0000256" key="1">
    <source>
        <dbReference type="SAM" id="Coils"/>
    </source>
</evidence>
<dbReference type="Pfam" id="PF00239">
    <property type="entry name" value="Resolvase"/>
    <property type="match status" value="1"/>
</dbReference>
<dbReference type="AlphaFoldDB" id="A0AAW6U327"/>
<feature type="domain" description="Resolvase/invertase-type recombinase catalytic" evidence="2">
    <location>
        <begin position="27"/>
        <end position="175"/>
    </location>
</feature>
<evidence type="ECO:0000313" key="5">
    <source>
        <dbReference type="Proteomes" id="UP001431532"/>
    </source>
</evidence>
<dbReference type="Gene3D" id="3.40.50.1390">
    <property type="entry name" value="Resolvase, N-terminal catalytic domain"/>
    <property type="match status" value="1"/>
</dbReference>
<dbReference type="EMBL" id="JASCXW010000004">
    <property type="protein sequence ID" value="MDI6452363.1"/>
    <property type="molecule type" value="Genomic_DNA"/>
</dbReference>
<dbReference type="GO" id="GO:0003677">
    <property type="term" value="F:DNA binding"/>
    <property type="evidence" value="ECO:0007669"/>
    <property type="project" value="InterPro"/>
</dbReference>
<accession>A0AAW6U327</accession>
<dbReference type="Proteomes" id="UP001431532">
    <property type="component" value="Unassembled WGS sequence"/>
</dbReference>
<dbReference type="GO" id="GO:0000150">
    <property type="term" value="F:DNA strand exchange activity"/>
    <property type="evidence" value="ECO:0007669"/>
    <property type="project" value="InterPro"/>
</dbReference>
<dbReference type="InterPro" id="IPR025827">
    <property type="entry name" value="Zn_ribbon_recom_dom"/>
</dbReference>
<proteinExistence type="predicted"/>
<evidence type="ECO:0000313" key="4">
    <source>
        <dbReference type="EMBL" id="MDI6452363.1"/>
    </source>
</evidence>
<dbReference type="PANTHER" id="PTHR30461:SF23">
    <property type="entry name" value="DNA RECOMBINASE-RELATED"/>
    <property type="match status" value="1"/>
</dbReference>
<sequence>MRQIVEIIEPKPKYKDFITNQVIRKKKVAAYARVSTDETDQLHSYQAQIEEFTQRINKNDEWEFAGMYCDEGITGTMMSKRPGFLSMIQAAEDRHIDLILTKSISRFSRNTIDILTVIQTLRNIDVEIYFEKENLSSLDPKIDFILTVMSSMAQEESRSISENTKWGIQKRFEQGKLIMNTNRFLGYDKDTEGTLIINEEQAKTVRYIFHKYLNGMSVTSLARHLTDEKIKNGLGRVNWYADTVKEILMNEKYAGDLMLQKTVTIDYLTHQAVINDGHATKYYIKNAHEPIINRETFDIVQTMIHARDVILAEDSKERFKHLAQKPMKGLVYCSRCHRIYNSKMHNSGTTFKKSMLKCHTSRNNPHDCDNPSIHEPLLERATLHVIERLTQTKDMQKSIMDYMKETLEQTNSHEPLKALKQENVEIGNQIKALSKNQLHSNMTDLEYKNEFKRLEQNLKETERNIENLTNQIKKEHLMRRRYYALESFIQTNFQDLTIIKSFFGLVLMMGKNHVRYVIDDTFSTIDDLHHQIDTIKKRPSILEGTYFDYKTKENIYYEVTIHEGN</sequence>
<dbReference type="Pfam" id="PF13408">
    <property type="entry name" value="Zn_ribbon_recom"/>
    <property type="match status" value="1"/>
</dbReference>
<dbReference type="Gene3D" id="3.90.1750.20">
    <property type="entry name" value="Putative Large Serine Recombinase, Chain B, Domain 2"/>
    <property type="match status" value="1"/>
</dbReference>
<dbReference type="PROSITE" id="PS51736">
    <property type="entry name" value="RECOMBINASES_3"/>
    <property type="match status" value="1"/>
</dbReference>
<evidence type="ECO:0000259" key="3">
    <source>
        <dbReference type="PROSITE" id="PS51737"/>
    </source>
</evidence>
<protein>
    <submittedName>
        <fullName evidence="4">Recombinase family protein</fullName>
    </submittedName>
</protein>
<reference evidence="4" key="1">
    <citation type="submission" date="2023-05" db="EMBL/GenBank/DDBJ databases">
        <title>Mariniplasma microaerophilum sp. nov., a novel anaerobic mollicute isolated from terrestrial mud volcano, Taman Peninsula, Russia.</title>
        <authorList>
            <person name="Khomyakova M.A."/>
            <person name="Merkel A.Y."/>
            <person name="Slobodkin A.I."/>
        </authorList>
    </citation>
    <scope>NUCLEOTIDE SEQUENCE</scope>
    <source>
        <strain evidence="4">M4Ah</strain>
    </source>
</reference>
<keyword evidence="1" id="KW-0175">Coiled coil</keyword>
<dbReference type="CDD" id="cd00338">
    <property type="entry name" value="Ser_Recombinase"/>
    <property type="match status" value="1"/>
</dbReference>
<gene>
    <name evidence="4" type="ORF">QJ521_02195</name>
</gene>
<feature type="domain" description="Recombinase" evidence="3">
    <location>
        <begin position="184"/>
        <end position="310"/>
    </location>
</feature>
<dbReference type="InterPro" id="IPR038109">
    <property type="entry name" value="DNA_bind_recomb_sf"/>
</dbReference>
<name>A0AAW6U327_9MOLU</name>
<evidence type="ECO:0000259" key="2">
    <source>
        <dbReference type="PROSITE" id="PS51736"/>
    </source>
</evidence>